<evidence type="ECO:0000256" key="5">
    <source>
        <dbReference type="ARBA" id="ARBA00022833"/>
    </source>
</evidence>
<feature type="compositionally biased region" description="Basic and acidic residues" evidence="7">
    <location>
        <begin position="138"/>
        <end position="150"/>
    </location>
</feature>
<evidence type="ECO:0000313" key="10">
    <source>
        <dbReference type="RefSeq" id="XP_031562860.1"/>
    </source>
</evidence>
<dbReference type="GO" id="GO:0008270">
    <property type="term" value="F:zinc ion binding"/>
    <property type="evidence" value="ECO:0007669"/>
    <property type="project" value="UniProtKB-KW"/>
</dbReference>
<protein>
    <recommendedName>
        <fullName evidence="2">RING-type E3 ubiquitin transferase</fullName>
        <ecNumber evidence="2">2.3.2.27</ecNumber>
    </recommendedName>
</protein>
<sequence length="687" mass="78071">MASRVDALSENERKRNGFCRYFAKGDCREGNDCKFSHNPDDIPICRYYMEDRCHFGADCWFKHPCPEDDMFDMSPMAAIIGSSLICSLNPNMNLLLAAAIAGAPTPGQEEKDDSEDEKEKEEVSLEKVLEMWKTFQQSKDENNNDSKNSNDSEQCYDLEEEEEEQLQEFSQKLKGYSLKAWSPEDIFTLITTLTKVDVKEYDEYDFLTSKILGDALRMWKPDSHVVASLLMMIVEKCEADLTSLILTICNAPERVHSLEQHLACTVLAAQEKDPTTWKSEAIGTLLQKIEENGFNVDAIEFFHSVGKEIKDAEKLGQLVHDYLVATGEKDSFDCRCKTAECHCPVEADEGVAFIMFSGLQRKLEWSEEDKVKFFKKATDNLWKPELLTELGETFGVKEPLKISTPRTLNHHKKIQEVSDQEAKQITEANKANQNPQSRKCIGKGCPNQKKRDCDNNMCGKCCRNSGEACDAHEDAFDVYIPPSYESSHKFHKVEPSAHFENRRKFEEFISVKKPLRRLSFGSYFSIMDDDLTKVVDLWGDQLVVLELGSSDSGCGSHLTDTSVQHLASHCPNLRKLRLESATRVTDKAMIDIMTKCPLLEELNVSGNDKISGDLTDKTMKMLFEDDILPNLRQICVTDQSAIERSTVYRLRRRRPRLRIIAGETDSDSFAHSMVLSMMGMDYGDGLY</sequence>
<evidence type="ECO:0000256" key="3">
    <source>
        <dbReference type="ARBA" id="ARBA00022723"/>
    </source>
</evidence>
<dbReference type="SMART" id="SM00356">
    <property type="entry name" value="ZnF_C3H1"/>
    <property type="match status" value="2"/>
</dbReference>
<dbReference type="PANTHER" id="PTHR11224">
    <property type="entry name" value="MAKORIN-RELATED"/>
    <property type="match status" value="1"/>
</dbReference>
<evidence type="ECO:0000256" key="2">
    <source>
        <dbReference type="ARBA" id="ARBA00012483"/>
    </source>
</evidence>
<dbReference type="RefSeq" id="XP_031562860.1">
    <property type="nucleotide sequence ID" value="XM_031707000.1"/>
</dbReference>
<evidence type="ECO:0000313" key="9">
    <source>
        <dbReference type="Proteomes" id="UP000515163"/>
    </source>
</evidence>
<dbReference type="InterPro" id="IPR032675">
    <property type="entry name" value="LRR_dom_sf"/>
</dbReference>
<keyword evidence="3 6" id="KW-0479">Metal-binding</keyword>
<dbReference type="OrthoDB" id="411372at2759"/>
<evidence type="ECO:0000256" key="4">
    <source>
        <dbReference type="ARBA" id="ARBA00022771"/>
    </source>
</evidence>
<accession>A0A6P8ICS0</accession>
<evidence type="ECO:0000256" key="6">
    <source>
        <dbReference type="PROSITE-ProRule" id="PRU00723"/>
    </source>
</evidence>
<dbReference type="PANTHER" id="PTHR11224:SF10">
    <property type="entry name" value="IP09428P-RELATED"/>
    <property type="match status" value="1"/>
</dbReference>
<dbReference type="InParanoid" id="A0A6P8ICS0"/>
<feature type="zinc finger region" description="C3H1-type" evidence="6">
    <location>
        <begin position="44"/>
        <end position="66"/>
    </location>
</feature>
<name>A0A6P8ICS0_ACTTE</name>
<evidence type="ECO:0000259" key="8">
    <source>
        <dbReference type="PROSITE" id="PS50103"/>
    </source>
</evidence>
<feature type="domain" description="C3H1-type" evidence="8">
    <location>
        <begin position="13"/>
        <end position="40"/>
    </location>
</feature>
<dbReference type="PROSITE" id="PS50103">
    <property type="entry name" value="ZF_C3H1"/>
    <property type="match status" value="2"/>
</dbReference>
<dbReference type="GeneID" id="116298502"/>
<keyword evidence="4 6" id="KW-0863">Zinc-finger</keyword>
<dbReference type="SMART" id="SM00367">
    <property type="entry name" value="LRR_CC"/>
    <property type="match status" value="3"/>
</dbReference>
<dbReference type="SUPFAM" id="SSF90229">
    <property type="entry name" value="CCCH zinc finger"/>
    <property type="match status" value="1"/>
</dbReference>
<dbReference type="KEGG" id="aten:116298502"/>
<dbReference type="GO" id="GO:0000209">
    <property type="term" value="P:protein polyubiquitination"/>
    <property type="evidence" value="ECO:0007669"/>
    <property type="project" value="InterPro"/>
</dbReference>
<comment type="catalytic activity">
    <reaction evidence="1">
        <text>S-ubiquitinyl-[E2 ubiquitin-conjugating enzyme]-L-cysteine + [acceptor protein]-L-lysine = [E2 ubiquitin-conjugating enzyme]-L-cysteine + N(6)-ubiquitinyl-[acceptor protein]-L-lysine.</text>
        <dbReference type="EC" id="2.3.2.27"/>
    </reaction>
</comment>
<dbReference type="Gene3D" id="3.80.10.10">
    <property type="entry name" value="Ribonuclease Inhibitor"/>
    <property type="match status" value="1"/>
</dbReference>
<feature type="compositionally biased region" description="Acidic residues" evidence="7">
    <location>
        <begin position="110"/>
        <end position="119"/>
    </location>
</feature>
<dbReference type="EC" id="2.3.2.27" evidence="2"/>
<feature type="region of interest" description="Disordered" evidence="7">
    <location>
        <begin position="104"/>
        <end position="123"/>
    </location>
</feature>
<organism evidence="9 10">
    <name type="scientific">Actinia tenebrosa</name>
    <name type="common">Australian red waratah sea anemone</name>
    <dbReference type="NCBI Taxonomy" id="6105"/>
    <lineage>
        <taxon>Eukaryota</taxon>
        <taxon>Metazoa</taxon>
        <taxon>Cnidaria</taxon>
        <taxon>Anthozoa</taxon>
        <taxon>Hexacorallia</taxon>
        <taxon>Actiniaria</taxon>
        <taxon>Actiniidae</taxon>
        <taxon>Actinia</taxon>
    </lineage>
</organism>
<feature type="zinc finger region" description="C3H1-type" evidence="6">
    <location>
        <begin position="13"/>
        <end position="40"/>
    </location>
</feature>
<evidence type="ECO:0000256" key="7">
    <source>
        <dbReference type="SAM" id="MobiDB-lite"/>
    </source>
</evidence>
<feature type="domain" description="C3H1-type" evidence="8">
    <location>
        <begin position="44"/>
        <end position="66"/>
    </location>
</feature>
<dbReference type="Gene3D" id="4.10.1000.10">
    <property type="entry name" value="Zinc finger, CCCH-type"/>
    <property type="match status" value="1"/>
</dbReference>
<dbReference type="SUPFAM" id="SSF52047">
    <property type="entry name" value="RNI-like"/>
    <property type="match status" value="1"/>
</dbReference>
<dbReference type="InterPro" id="IPR006553">
    <property type="entry name" value="Leu-rich_rpt_Cys-con_subtyp"/>
</dbReference>
<keyword evidence="5 6" id="KW-0862">Zinc</keyword>
<dbReference type="GO" id="GO:0061630">
    <property type="term" value="F:ubiquitin protein ligase activity"/>
    <property type="evidence" value="ECO:0007669"/>
    <property type="project" value="UniProtKB-EC"/>
</dbReference>
<dbReference type="Proteomes" id="UP000515163">
    <property type="component" value="Unplaced"/>
</dbReference>
<dbReference type="InterPro" id="IPR000571">
    <property type="entry name" value="Znf_CCCH"/>
</dbReference>
<reference evidence="10" key="1">
    <citation type="submission" date="2025-08" db="UniProtKB">
        <authorList>
            <consortium name="RefSeq"/>
        </authorList>
    </citation>
    <scope>IDENTIFICATION</scope>
    <source>
        <tissue evidence="10">Tentacle</tissue>
    </source>
</reference>
<feature type="region of interest" description="Disordered" evidence="7">
    <location>
        <begin position="137"/>
        <end position="160"/>
    </location>
</feature>
<dbReference type="AlphaFoldDB" id="A0A6P8ICS0"/>
<dbReference type="InterPro" id="IPR045072">
    <property type="entry name" value="MKRN-like"/>
</dbReference>
<evidence type="ECO:0000256" key="1">
    <source>
        <dbReference type="ARBA" id="ARBA00000900"/>
    </source>
</evidence>
<gene>
    <name evidence="10" type="primary">LOC116298502</name>
</gene>
<keyword evidence="9" id="KW-1185">Reference proteome</keyword>
<dbReference type="InterPro" id="IPR036855">
    <property type="entry name" value="Znf_CCCH_sf"/>
</dbReference>
<proteinExistence type="predicted"/>